<feature type="transmembrane region" description="Helical" evidence="1">
    <location>
        <begin position="61"/>
        <end position="91"/>
    </location>
</feature>
<reference evidence="2" key="1">
    <citation type="submission" date="2023-04" db="EMBL/GenBank/DDBJ databases">
        <title>Black Yeasts Isolated from many extreme environments.</title>
        <authorList>
            <person name="Coleine C."/>
            <person name="Stajich J.E."/>
            <person name="Selbmann L."/>
        </authorList>
    </citation>
    <scope>NUCLEOTIDE SEQUENCE</scope>
    <source>
        <strain evidence="2">CCFEE 5312</strain>
    </source>
</reference>
<evidence type="ECO:0000313" key="3">
    <source>
        <dbReference type="Proteomes" id="UP001271007"/>
    </source>
</evidence>
<comment type="caution">
    <text evidence="2">The sequence shown here is derived from an EMBL/GenBank/DDBJ whole genome shotgun (WGS) entry which is preliminary data.</text>
</comment>
<sequence length="388" mass="43623">MNLTVDTGHTSNTTTTILCPHDGRRSSKELWVKLFVIHLTTIAAFCHVLSVRREPIIRWKLIFYIFVPYTIFAYHVLALFGFLCGLVYYLIKPSEEVKDSLWRTPLCSAWRPDGGATEKESKFKKVGRVLLASTFLVQCIGTTVLYSHRRQHHAVTFADQRVFELGCTGILTALYWLAHTLELPPFSQPAPNLHQDAKSAYDKFILDMRDCQTPPLSGYSNKVLSFFKHGAVSLILLIAQRKVRIFQFAIALIHDIFTGSDTTSANDQTLEFMLFICGISAGGLVSVLAFCGQPTSRISRMRGKKRKGLGSGSKDQRPWWMFFLCPCGMALFWIPAVLALGGLFVFAYFCLQWGNIGAQIAHLDSWPTDTACPLLWSDPAANWIWALA</sequence>
<proteinExistence type="predicted"/>
<protein>
    <submittedName>
        <fullName evidence="2">Uncharacterized protein</fullName>
    </submittedName>
</protein>
<keyword evidence="1" id="KW-1133">Transmembrane helix</keyword>
<organism evidence="2 3">
    <name type="scientific">Extremus antarcticus</name>
    <dbReference type="NCBI Taxonomy" id="702011"/>
    <lineage>
        <taxon>Eukaryota</taxon>
        <taxon>Fungi</taxon>
        <taxon>Dikarya</taxon>
        <taxon>Ascomycota</taxon>
        <taxon>Pezizomycotina</taxon>
        <taxon>Dothideomycetes</taxon>
        <taxon>Dothideomycetidae</taxon>
        <taxon>Mycosphaerellales</taxon>
        <taxon>Extremaceae</taxon>
        <taxon>Extremus</taxon>
    </lineage>
</organism>
<evidence type="ECO:0000256" key="1">
    <source>
        <dbReference type="SAM" id="Phobius"/>
    </source>
</evidence>
<dbReference type="EMBL" id="JAWDJX010000014">
    <property type="protein sequence ID" value="KAK3053867.1"/>
    <property type="molecule type" value="Genomic_DNA"/>
</dbReference>
<keyword evidence="3" id="KW-1185">Reference proteome</keyword>
<keyword evidence="1" id="KW-0472">Membrane</keyword>
<accession>A0AAJ0DH02</accession>
<feature type="transmembrane region" description="Helical" evidence="1">
    <location>
        <begin position="319"/>
        <end position="349"/>
    </location>
</feature>
<gene>
    <name evidence="2" type="ORF">LTR09_005147</name>
</gene>
<feature type="transmembrane region" description="Helical" evidence="1">
    <location>
        <begin position="129"/>
        <end position="148"/>
    </location>
</feature>
<dbReference type="Proteomes" id="UP001271007">
    <property type="component" value="Unassembled WGS sequence"/>
</dbReference>
<dbReference type="AlphaFoldDB" id="A0AAJ0DH02"/>
<feature type="transmembrane region" description="Helical" evidence="1">
    <location>
        <begin position="30"/>
        <end position="49"/>
    </location>
</feature>
<feature type="transmembrane region" description="Helical" evidence="1">
    <location>
        <begin position="272"/>
        <end position="298"/>
    </location>
</feature>
<name>A0AAJ0DH02_9PEZI</name>
<evidence type="ECO:0000313" key="2">
    <source>
        <dbReference type="EMBL" id="KAK3053867.1"/>
    </source>
</evidence>
<keyword evidence="1" id="KW-0812">Transmembrane</keyword>